<evidence type="ECO:0000313" key="4">
    <source>
        <dbReference type="Proteomes" id="UP000193450"/>
    </source>
</evidence>
<dbReference type="SUPFAM" id="SSF52833">
    <property type="entry name" value="Thioredoxin-like"/>
    <property type="match status" value="1"/>
</dbReference>
<protein>
    <submittedName>
        <fullName evidence="3">Uncharacterized protein</fullName>
    </submittedName>
</protein>
<accession>A0A1X9NK33</accession>
<dbReference type="InterPro" id="IPR036249">
    <property type="entry name" value="Thioredoxin-like_sf"/>
</dbReference>
<reference evidence="3 4" key="1">
    <citation type="submission" date="2016-11" db="EMBL/GenBank/DDBJ databases">
        <title>Trade-off between light-utilization and light-protection in marine flavobacteria.</title>
        <authorList>
            <person name="Kumagai Y."/>
        </authorList>
    </citation>
    <scope>NUCLEOTIDE SEQUENCE [LARGE SCALE GENOMIC DNA]</scope>
    <source>
        <strain evidence="3 4">NBRC 107125</strain>
    </source>
</reference>
<dbReference type="OrthoDB" id="7054557at2"/>
<evidence type="ECO:0000259" key="2">
    <source>
        <dbReference type="Pfam" id="PF13417"/>
    </source>
</evidence>
<proteinExistence type="predicted"/>
<sequence length="385" mass="43938">MTDAMSLYAAPMSMYSGKVRSYFRKQGIAFNEVMPGHPSYGEKIIPQTKRGIVPVVELADGTVIQDTVDIIDHFEQSGQATFSVYPKTPKQHIAALIIDMFGSEGMLKVAMHYRWNFLEHNKAFIELEFGDHIAPGATPDVVRQVAGKVMQPMQAYLPMLGVNETTIPAIEAQYLELLELLNQHFEQHPYLLGGLPSVADYGLMAPLYAHLSRDPYPGMIMKSKAQRVYRWVERMNAENADMPEYPDYPPQFFANDELPDTLQAILRLIARDFVPEMQCMVSEINQWLDENTVEEGQCVTAKPRLKSIKAMDYPFRDVTVTGMVIPYQLYMLQRITDYFTQCDSEQQTIISDCYTTLDLQNLISLKAKRRVERPDLIEVWGEEIA</sequence>
<dbReference type="CDD" id="cd00299">
    <property type="entry name" value="GST_C_family"/>
    <property type="match status" value="1"/>
</dbReference>
<dbReference type="InterPro" id="IPR004046">
    <property type="entry name" value="GST_C"/>
</dbReference>
<dbReference type="Proteomes" id="UP000193450">
    <property type="component" value="Chromosome"/>
</dbReference>
<dbReference type="Pfam" id="PF13417">
    <property type="entry name" value="GST_N_3"/>
    <property type="match status" value="1"/>
</dbReference>
<gene>
    <name evidence="3" type="ORF">BST96_14485</name>
</gene>
<dbReference type="EMBL" id="CP019343">
    <property type="protein sequence ID" value="ARN75217.1"/>
    <property type="molecule type" value="Genomic_DNA"/>
</dbReference>
<feature type="domain" description="Glutathione S-transferase C-terminal" evidence="1">
    <location>
        <begin position="163"/>
        <end position="238"/>
    </location>
</feature>
<dbReference type="InterPro" id="IPR004045">
    <property type="entry name" value="Glutathione_S-Trfase_N"/>
</dbReference>
<dbReference type="STRING" id="716816.BST96_14485"/>
<dbReference type="InterPro" id="IPR036282">
    <property type="entry name" value="Glutathione-S-Trfase_C_sf"/>
</dbReference>
<dbReference type="SUPFAM" id="SSF47616">
    <property type="entry name" value="GST C-terminal domain-like"/>
    <property type="match status" value="1"/>
</dbReference>
<organism evidence="3 4">
    <name type="scientific">Oceanicoccus sagamiensis</name>
    <dbReference type="NCBI Taxonomy" id="716816"/>
    <lineage>
        <taxon>Bacteria</taxon>
        <taxon>Pseudomonadati</taxon>
        <taxon>Pseudomonadota</taxon>
        <taxon>Gammaproteobacteria</taxon>
        <taxon>Cellvibrionales</taxon>
        <taxon>Spongiibacteraceae</taxon>
        <taxon>Oceanicoccus</taxon>
    </lineage>
</organism>
<keyword evidence="4" id="KW-1185">Reference proteome</keyword>
<name>A0A1X9NK33_9GAMM</name>
<feature type="domain" description="GST N-terminal" evidence="2">
    <location>
        <begin position="7"/>
        <end position="76"/>
    </location>
</feature>
<dbReference type="Gene3D" id="1.20.1050.10">
    <property type="match status" value="1"/>
</dbReference>
<dbReference type="Pfam" id="PF00043">
    <property type="entry name" value="GST_C"/>
    <property type="match status" value="1"/>
</dbReference>
<dbReference type="KEGG" id="osg:BST96_14485"/>
<dbReference type="AlphaFoldDB" id="A0A1X9NK33"/>
<dbReference type="Gene3D" id="3.40.30.10">
    <property type="entry name" value="Glutaredoxin"/>
    <property type="match status" value="1"/>
</dbReference>
<evidence type="ECO:0000259" key="1">
    <source>
        <dbReference type="Pfam" id="PF00043"/>
    </source>
</evidence>
<evidence type="ECO:0000313" key="3">
    <source>
        <dbReference type="EMBL" id="ARN75217.1"/>
    </source>
</evidence>